<keyword evidence="1" id="KW-0472">Membrane</keyword>
<organism evidence="2 3">
    <name type="scientific">Lepraria finkii</name>
    <dbReference type="NCBI Taxonomy" id="1340010"/>
    <lineage>
        <taxon>Eukaryota</taxon>
        <taxon>Fungi</taxon>
        <taxon>Dikarya</taxon>
        <taxon>Ascomycota</taxon>
        <taxon>Pezizomycotina</taxon>
        <taxon>Lecanoromycetes</taxon>
        <taxon>OSLEUM clade</taxon>
        <taxon>Lecanoromycetidae</taxon>
        <taxon>Lecanorales</taxon>
        <taxon>Lecanorineae</taxon>
        <taxon>Stereocaulaceae</taxon>
        <taxon>Lepraria</taxon>
    </lineage>
</organism>
<evidence type="ECO:0000313" key="2">
    <source>
        <dbReference type="EMBL" id="KAL2053409.1"/>
    </source>
</evidence>
<sequence>MGFCSGQIKGDSDIAGIGIVFAIFINAAIAIALSIVLWVYIFVYTRSSHLDPSKAYPWWIRVLRDTMIMQGDSQLISGLAIIITSLINMRKDEDTPLYHIFITRALVDVCLTGHAAAIINVYPTRHNWTFALILVFIAVVLWEYWSCCWQISSLDLADSTLLWKNEHYSW</sequence>
<dbReference type="PANTHER" id="PTHR37577">
    <property type="entry name" value="INTEGRAL MEMBRANE PROTEIN"/>
    <property type="match status" value="1"/>
</dbReference>
<name>A0ABR4B6D9_9LECA</name>
<protein>
    <submittedName>
        <fullName evidence="2">Uncharacterized protein</fullName>
    </submittedName>
</protein>
<feature type="transmembrane region" description="Helical" evidence="1">
    <location>
        <begin position="128"/>
        <end position="145"/>
    </location>
</feature>
<evidence type="ECO:0000256" key="1">
    <source>
        <dbReference type="SAM" id="Phobius"/>
    </source>
</evidence>
<keyword evidence="1" id="KW-0812">Transmembrane</keyword>
<feature type="transmembrane region" description="Helical" evidence="1">
    <location>
        <begin position="101"/>
        <end position="122"/>
    </location>
</feature>
<dbReference type="EMBL" id="JBHFEH010000021">
    <property type="protein sequence ID" value="KAL2053409.1"/>
    <property type="molecule type" value="Genomic_DNA"/>
</dbReference>
<proteinExistence type="predicted"/>
<evidence type="ECO:0000313" key="3">
    <source>
        <dbReference type="Proteomes" id="UP001590951"/>
    </source>
</evidence>
<dbReference type="PANTHER" id="PTHR37577:SF1">
    <property type="entry name" value="INTEGRAL MEMBRANE PROTEIN"/>
    <property type="match status" value="1"/>
</dbReference>
<comment type="caution">
    <text evidence="2">The sequence shown here is derived from an EMBL/GenBank/DDBJ whole genome shotgun (WGS) entry which is preliminary data.</text>
</comment>
<dbReference type="Proteomes" id="UP001590951">
    <property type="component" value="Unassembled WGS sequence"/>
</dbReference>
<accession>A0ABR4B6D9</accession>
<feature type="transmembrane region" description="Helical" evidence="1">
    <location>
        <begin position="14"/>
        <end position="43"/>
    </location>
</feature>
<gene>
    <name evidence="2" type="ORF">ABVK25_006403</name>
</gene>
<reference evidence="2 3" key="1">
    <citation type="submission" date="2024-09" db="EMBL/GenBank/DDBJ databases">
        <title>Rethinking Asexuality: The Enigmatic Case of Functional Sexual Genes in Lepraria (Stereocaulaceae).</title>
        <authorList>
            <person name="Doellman M."/>
            <person name="Sun Y."/>
            <person name="Barcenas-Pena A."/>
            <person name="Lumbsch H.T."/>
            <person name="Grewe F."/>
        </authorList>
    </citation>
    <scope>NUCLEOTIDE SEQUENCE [LARGE SCALE GENOMIC DNA]</scope>
    <source>
        <strain evidence="2 3">Grewe 0041</strain>
    </source>
</reference>
<dbReference type="InterPro" id="IPR053018">
    <property type="entry name" value="Elsinochrome_Biosynth-Asso"/>
</dbReference>
<keyword evidence="1" id="KW-1133">Transmembrane helix</keyword>
<keyword evidence="3" id="KW-1185">Reference proteome</keyword>